<gene>
    <name evidence="2" type="ORF">Vbra_6960</name>
</gene>
<dbReference type="VEuPathDB" id="CryptoDB:Vbra_6960"/>
<reference evidence="2 3" key="1">
    <citation type="submission" date="2014-11" db="EMBL/GenBank/DDBJ databases">
        <authorList>
            <person name="Zhu J."/>
            <person name="Qi W."/>
            <person name="Song R."/>
        </authorList>
    </citation>
    <scope>NUCLEOTIDE SEQUENCE [LARGE SCALE GENOMIC DNA]</scope>
</reference>
<dbReference type="Proteomes" id="UP000041254">
    <property type="component" value="Unassembled WGS sequence"/>
</dbReference>
<evidence type="ECO:0000256" key="1">
    <source>
        <dbReference type="SAM" id="MobiDB-lite"/>
    </source>
</evidence>
<evidence type="ECO:0000313" key="2">
    <source>
        <dbReference type="EMBL" id="CEL93125.1"/>
    </source>
</evidence>
<dbReference type="AlphaFoldDB" id="A0A0G4EBU9"/>
<evidence type="ECO:0000313" key="3">
    <source>
        <dbReference type="Proteomes" id="UP000041254"/>
    </source>
</evidence>
<protein>
    <submittedName>
        <fullName evidence="2">Uncharacterized protein</fullName>
    </submittedName>
</protein>
<proteinExistence type="predicted"/>
<feature type="region of interest" description="Disordered" evidence="1">
    <location>
        <begin position="197"/>
        <end position="235"/>
    </location>
</feature>
<name>A0A0G4EBU9_VITBC</name>
<keyword evidence="3" id="KW-1185">Reference proteome</keyword>
<feature type="compositionally biased region" description="Polar residues" evidence="1">
    <location>
        <begin position="65"/>
        <end position="77"/>
    </location>
</feature>
<feature type="region of interest" description="Disordered" evidence="1">
    <location>
        <begin position="25"/>
        <end position="88"/>
    </location>
</feature>
<dbReference type="EMBL" id="CDMY01000138">
    <property type="protein sequence ID" value="CEL93125.1"/>
    <property type="molecule type" value="Genomic_DNA"/>
</dbReference>
<accession>A0A0G4EBU9</accession>
<dbReference type="InParanoid" id="A0A0G4EBU9"/>
<organism evidence="2 3">
    <name type="scientific">Vitrella brassicaformis (strain CCMP3155)</name>
    <dbReference type="NCBI Taxonomy" id="1169540"/>
    <lineage>
        <taxon>Eukaryota</taxon>
        <taxon>Sar</taxon>
        <taxon>Alveolata</taxon>
        <taxon>Colpodellida</taxon>
        <taxon>Vitrellaceae</taxon>
        <taxon>Vitrella</taxon>
    </lineage>
</organism>
<sequence>MKNTRPPTGLVFSRPWTRQIITVVPPLSKPPPAARPQTTPTVRETIEEEEKPPELESPDAPAAVTTPSARVVTWQQQQEEKPAPPILRSASSLEFFDERGRPKHGLLEGLEEAATSKETTSRPGSSLNDMVEHLHQRLADVSELTPPRRSYSMRELERILGPKGTRSRVAIKNQPYEQELRAYVRADMHITRERMRGGYLPGEKPLAELSSDDGRPATAATARRSTEEQTARTQTRRAFDHLHSRGAIGAQDVSETIRAVNKRLLATCGEAMDFVNRRKEGMSVNEAVK</sequence>